<evidence type="ECO:0000313" key="4">
    <source>
        <dbReference type="Proteomes" id="UP000813462"/>
    </source>
</evidence>
<evidence type="ECO:0000256" key="2">
    <source>
        <dbReference type="SAM" id="Phobius"/>
    </source>
</evidence>
<dbReference type="GO" id="GO:0009733">
    <property type="term" value="P:response to auxin"/>
    <property type="evidence" value="ECO:0007669"/>
    <property type="project" value="InterPro"/>
</dbReference>
<feature type="transmembrane region" description="Helical" evidence="2">
    <location>
        <begin position="55"/>
        <end position="74"/>
    </location>
</feature>
<feature type="transmembrane region" description="Helical" evidence="2">
    <location>
        <begin position="101"/>
        <end position="119"/>
    </location>
</feature>
<keyword evidence="2" id="KW-1133">Transmembrane helix</keyword>
<gene>
    <name evidence="3" type="ORF">FEM48_Zijuj09G0093400</name>
</gene>
<dbReference type="EMBL" id="JAEACU010000009">
    <property type="protein sequence ID" value="KAH7517712.1"/>
    <property type="molecule type" value="Genomic_DNA"/>
</dbReference>
<organism evidence="3 4">
    <name type="scientific">Ziziphus jujuba var. spinosa</name>
    <dbReference type="NCBI Taxonomy" id="714518"/>
    <lineage>
        <taxon>Eukaryota</taxon>
        <taxon>Viridiplantae</taxon>
        <taxon>Streptophyta</taxon>
        <taxon>Embryophyta</taxon>
        <taxon>Tracheophyta</taxon>
        <taxon>Spermatophyta</taxon>
        <taxon>Magnoliopsida</taxon>
        <taxon>eudicotyledons</taxon>
        <taxon>Gunneridae</taxon>
        <taxon>Pentapetalae</taxon>
        <taxon>rosids</taxon>
        <taxon>fabids</taxon>
        <taxon>Rosales</taxon>
        <taxon>Rhamnaceae</taxon>
        <taxon>Paliureae</taxon>
        <taxon>Ziziphus</taxon>
    </lineage>
</organism>
<reference evidence="3" key="1">
    <citation type="journal article" date="2021" name="Front. Plant Sci.">
        <title>Chromosome-Scale Genome Assembly for Chinese Sour Jujube and Insights Into Its Genome Evolution and Domestication Signature.</title>
        <authorList>
            <person name="Shen L.-Y."/>
            <person name="Luo H."/>
            <person name="Wang X.-L."/>
            <person name="Wang X.-M."/>
            <person name="Qiu X.-J."/>
            <person name="Liu H."/>
            <person name="Zhou S.-S."/>
            <person name="Jia K.-H."/>
            <person name="Nie S."/>
            <person name="Bao Y.-T."/>
            <person name="Zhang R.-G."/>
            <person name="Yun Q.-Z."/>
            <person name="Chai Y.-H."/>
            <person name="Lu J.-Y."/>
            <person name="Li Y."/>
            <person name="Zhao S.-W."/>
            <person name="Mao J.-F."/>
            <person name="Jia S.-G."/>
            <person name="Mao Y.-M."/>
        </authorList>
    </citation>
    <scope>NUCLEOTIDE SEQUENCE</scope>
    <source>
        <strain evidence="3">AT0</strain>
        <tissue evidence="3">Leaf</tissue>
    </source>
</reference>
<dbReference type="Proteomes" id="UP000813462">
    <property type="component" value="Unassembled WGS sequence"/>
</dbReference>
<comment type="similarity">
    <text evidence="1">Belongs to the ARG7 family.</text>
</comment>
<evidence type="ECO:0008006" key="5">
    <source>
        <dbReference type="Google" id="ProtNLM"/>
    </source>
</evidence>
<comment type="caution">
    <text evidence="3">The sequence shown here is derived from an EMBL/GenBank/DDBJ whole genome shotgun (WGS) entry which is preliminary data.</text>
</comment>
<name>A0A978US62_ZIZJJ</name>
<feature type="transmembrane region" description="Helical" evidence="2">
    <location>
        <begin position="30"/>
        <end position="48"/>
    </location>
</feature>
<keyword evidence="2" id="KW-0472">Membrane</keyword>
<accession>A0A978US62</accession>
<dbReference type="InterPro" id="IPR003676">
    <property type="entry name" value="SAUR_fam"/>
</dbReference>
<proteinExistence type="inferred from homology"/>
<dbReference type="PANTHER" id="PTHR31929">
    <property type="entry name" value="SAUR-LIKE AUXIN-RESPONSIVE PROTEIN FAMILY-RELATED"/>
    <property type="match status" value="1"/>
</dbReference>
<protein>
    <recommendedName>
        <fullName evidence="5">Auxin-induced protein 15A-like</fullName>
    </recommendedName>
</protein>
<keyword evidence="2" id="KW-0812">Transmembrane</keyword>
<evidence type="ECO:0000313" key="3">
    <source>
        <dbReference type="EMBL" id="KAH7517712.1"/>
    </source>
</evidence>
<evidence type="ECO:0000256" key="1">
    <source>
        <dbReference type="ARBA" id="ARBA00006974"/>
    </source>
</evidence>
<dbReference type="Pfam" id="PF02519">
    <property type="entry name" value="Auxin_inducible"/>
    <property type="match status" value="1"/>
</dbReference>
<dbReference type="AlphaFoldDB" id="A0A978US62"/>
<sequence length="211" mass="24353">MNGVESLFGRWCSSEGHGFLRDHMGLLSNFYIVKTCCPTSSVVYFLFLRMQILGVSFNNSMTSVVYFLFLRMQILGDSFNNSMTLKEIICVIWNEGLLRPFFYLILLNKYITMAFRFSAISKSKKNLRQSLSTWNQANQKTLDVPKGYFAIYVGESQKKRFVVPICLLKETSFQDLLSQAEEEYGYDYPIGCVTISCDEDFFFDLLSCINV</sequence>